<reference evidence="1 2" key="1">
    <citation type="submission" date="2018-03" db="EMBL/GenBank/DDBJ databases">
        <title>Complete genome sequence and methylome analysis of Pseudomonas mendocina NEB 698.</title>
        <authorList>
            <person name="Morgan R.D."/>
        </authorList>
    </citation>
    <scope>NUCLEOTIDE SEQUENCE [LARGE SCALE GENOMIC DNA]</scope>
    <source>
        <strain evidence="1 2">NEB698</strain>
    </source>
</reference>
<evidence type="ECO:0000313" key="2">
    <source>
        <dbReference type="Proteomes" id="UP000238327"/>
    </source>
</evidence>
<proteinExistence type="predicted"/>
<sequence length="76" mass="8221">MIAFLCLTFDLWRLMALCFVGKLAPNTLLCELVAIMQYEPASTGIVSTVLDFFVQGAASGYGVLIQDVEEAAFEPG</sequence>
<evidence type="ECO:0000313" key="1">
    <source>
        <dbReference type="EMBL" id="AVO55186.1"/>
    </source>
</evidence>
<dbReference type="AlphaFoldDB" id="A0A2R3QTT6"/>
<gene>
    <name evidence="1" type="ORF">C7A17_21280</name>
</gene>
<protein>
    <submittedName>
        <fullName evidence="1">Uncharacterized protein</fullName>
    </submittedName>
</protein>
<accession>A0A2R3QTT6</accession>
<dbReference type="Proteomes" id="UP000238327">
    <property type="component" value="Chromosome"/>
</dbReference>
<dbReference type="EMBL" id="CP027657">
    <property type="protein sequence ID" value="AVO55186.1"/>
    <property type="molecule type" value="Genomic_DNA"/>
</dbReference>
<organism evidence="1 2">
    <name type="scientific">Ectopseudomonas mendocina</name>
    <name type="common">Pseudomonas mendocina</name>
    <dbReference type="NCBI Taxonomy" id="300"/>
    <lineage>
        <taxon>Bacteria</taxon>
        <taxon>Pseudomonadati</taxon>
        <taxon>Pseudomonadota</taxon>
        <taxon>Gammaproteobacteria</taxon>
        <taxon>Pseudomonadales</taxon>
        <taxon>Pseudomonadaceae</taxon>
        <taxon>Ectopseudomonas</taxon>
    </lineage>
</organism>
<name>A0A2R3QTT6_ECTME</name>